<dbReference type="PROSITE" id="PS50109">
    <property type="entry name" value="HIS_KIN"/>
    <property type="match status" value="1"/>
</dbReference>
<evidence type="ECO:0000313" key="10">
    <source>
        <dbReference type="EMBL" id="GIJ67530.1"/>
    </source>
</evidence>
<dbReference type="Gene3D" id="3.30.565.10">
    <property type="entry name" value="Histidine kinase-like ATPase, C-terminal domain"/>
    <property type="match status" value="1"/>
</dbReference>
<evidence type="ECO:0000259" key="8">
    <source>
        <dbReference type="PROSITE" id="PS50112"/>
    </source>
</evidence>
<dbReference type="Pfam" id="PF00072">
    <property type="entry name" value="Response_reg"/>
    <property type="match status" value="2"/>
</dbReference>
<keyword evidence="3" id="KW-0418">Kinase</keyword>
<evidence type="ECO:0000256" key="4">
    <source>
        <dbReference type="ARBA" id="ARBA00023012"/>
    </source>
</evidence>
<keyword evidence="4" id="KW-0902">Two-component regulatory system</keyword>
<dbReference type="InterPro" id="IPR035965">
    <property type="entry name" value="PAS-like_dom_sf"/>
</dbReference>
<evidence type="ECO:0000259" key="9">
    <source>
        <dbReference type="PROSITE" id="PS50113"/>
    </source>
</evidence>
<dbReference type="Pfam" id="PF08448">
    <property type="entry name" value="PAS_4"/>
    <property type="match status" value="1"/>
</dbReference>
<dbReference type="Pfam" id="PF02518">
    <property type="entry name" value="HATPase_c"/>
    <property type="match status" value="1"/>
</dbReference>
<dbReference type="InterPro" id="IPR011006">
    <property type="entry name" value="CheY-like_superfamily"/>
</dbReference>
<dbReference type="RefSeq" id="WP_203927491.1">
    <property type="nucleotide sequence ID" value="NZ_BOPH01000027.1"/>
</dbReference>
<feature type="modified residue" description="4-aspartylphosphate" evidence="5">
    <location>
        <position position="52"/>
    </location>
</feature>
<dbReference type="InterPro" id="IPR000700">
    <property type="entry name" value="PAS-assoc_C"/>
</dbReference>
<dbReference type="PANTHER" id="PTHR43065">
    <property type="entry name" value="SENSOR HISTIDINE KINASE"/>
    <property type="match status" value="1"/>
</dbReference>
<dbReference type="SUPFAM" id="SSF52172">
    <property type="entry name" value="CheY-like"/>
    <property type="match status" value="2"/>
</dbReference>
<dbReference type="Gene3D" id="3.30.450.20">
    <property type="entry name" value="PAS domain"/>
    <property type="match status" value="1"/>
</dbReference>
<feature type="domain" description="PAS" evidence="8">
    <location>
        <begin position="154"/>
        <end position="217"/>
    </location>
</feature>
<gene>
    <name evidence="10" type="ORF">Voc01_024470</name>
</gene>
<evidence type="ECO:0000256" key="1">
    <source>
        <dbReference type="ARBA" id="ARBA00000085"/>
    </source>
</evidence>
<dbReference type="SMART" id="SM00091">
    <property type="entry name" value="PAS"/>
    <property type="match status" value="1"/>
</dbReference>
<evidence type="ECO:0000259" key="6">
    <source>
        <dbReference type="PROSITE" id="PS50109"/>
    </source>
</evidence>
<dbReference type="InterPro" id="IPR001789">
    <property type="entry name" value="Sig_transdc_resp-reg_receiver"/>
</dbReference>
<dbReference type="SUPFAM" id="SSF55785">
    <property type="entry name" value="PYP-like sensor domain (PAS domain)"/>
    <property type="match status" value="1"/>
</dbReference>
<feature type="domain" description="PAC" evidence="9">
    <location>
        <begin position="227"/>
        <end position="279"/>
    </location>
</feature>
<evidence type="ECO:0000256" key="3">
    <source>
        <dbReference type="ARBA" id="ARBA00022777"/>
    </source>
</evidence>
<dbReference type="InterPro" id="IPR013656">
    <property type="entry name" value="PAS_4"/>
</dbReference>
<feature type="domain" description="Response regulatory" evidence="7">
    <location>
        <begin position="3"/>
        <end position="120"/>
    </location>
</feature>
<evidence type="ECO:0000313" key="11">
    <source>
        <dbReference type="Proteomes" id="UP000635606"/>
    </source>
</evidence>
<dbReference type="InterPro" id="IPR000014">
    <property type="entry name" value="PAS"/>
</dbReference>
<dbReference type="NCBIfam" id="TIGR00229">
    <property type="entry name" value="sensory_box"/>
    <property type="match status" value="1"/>
</dbReference>
<accession>A0A8J3ZSF9</accession>
<sequence length="672" mass="71572">MATVLVVDDVASNREIVGTLLGYRGHRVLEAGAAAEALTVARCERPDVIVTDVLMPGMDGYELAAELRRDPLTAATALIFYSGNYSADELHSIMLESGASRVVSKADGPQHLLEAVEEVLGAERSEGRETAGDLAHIRLVNTKLVEKIHELNVSQRHFRLMAEASPVGVLLVDTDANLSYSNERLRAIAFATPEQLAGRGWLRCYHPDQRTELLAAILDGRPLHREAAERVRLIGPGDRVRWLNTRLRLVRDDHGAPAGAVGIVDDVTATLEAEQRAIAERQRKDADARARVSQRLESLRRLAGGVAHDFNNLLAAMLSFGQFVEEALTGQLEAGTYDEEALRAALADIGQVLSAADRARGLSRKLQLFGSRTALQPSAVDLNAVVGPAAAALSAQVGAGVTVDVRLASDARAALVDADQVLQVFGELTANARDAMPEGGRLTIETANVPTDPTTADARVRLTVRDTGVGMPEDVRVHAVEPFFTTKPRGKGQGLGLAAAYGVAVQVGGDLVIESEPGAGTAVHLILRAALPSPTPPPAPARADNGRPGCVLVVDDEEQVREVVARILRRAGYRVLVAPDGPAALDLADRHHDEIDCLLTDVVMPRMLGSEVADRITARYPAIRVLFMSGYADPMLDGPGRLGPDVHILAKPFRDTELLAAIGTVAAPAGSP</sequence>
<feature type="domain" description="Response regulatory" evidence="7">
    <location>
        <begin position="550"/>
        <end position="666"/>
    </location>
</feature>
<dbReference type="Gene3D" id="1.10.287.130">
    <property type="match status" value="1"/>
</dbReference>
<dbReference type="Gene3D" id="3.40.50.2300">
    <property type="match status" value="2"/>
</dbReference>
<evidence type="ECO:0000256" key="5">
    <source>
        <dbReference type="PROSITE-ProRule" id="PRU00169"/>
    </source>
</evidence>
<organism evidence="10 11">
    <name type="scientific">Virgisporangium ochraceum</name>
    <dbReference type="NCBI Taxonomy" id="65505"/>
    <lineage>
        <taxon>Bacteria</taxon>
        <taxon>Bacillati</taxon>
        <taxon>Actinomycetota</taxon>
        <taxon>Actinomycetes</taxon>
        <taxon>Micromonosporales</taxon>
        <taxon>Micromonosporaceae</taxon>
        <taxon>Virgisporangium</taxon>
    </lineage>
</organism>
<dbReference type="PANTHER" id="PTHR43065:SF42">
    <property type="entry name" value="TWO-COMPONENT SENSOR PPRA"/>
    <property type="match status" value="1"/>
</dbReference>
<dbReference type="PRINTS" id="PR00344">
    <property type="entry name" value="BCTRLSENSOR"/>
</dbReference>
<evidence type="ECO:0000256" key="2">
    <source>
        <dbReference type="ARBA" id="ARBA00012438"/>
    </source>
</evidence>
<keyword evidence="5" id="KW-0597">Phosphoprotein</keyword>
<dbReference type="PROSITE" id="PS50112">
    <property type="entry name" value="PAS"/>
    <property type="match status" value="1"/>
</dbReference>
<dbReference type="SMART" id="SM00387">
    <property type="entry name" value="HATPase_c"/>
    <property type="match status" value="1"/>
</dbReference>
<protein>
    <recommendedName>
        <fullName evidence="2">histidine kinase</fullName>
        <ecNumber evidence="2">2.7.13.3</ecNumber>
    </recommendedName>
</protein>
<dbReference type="InterPro" id="IPR003594">
    <property type="entry name" value="HATPase_dom"/>
</dbReference>
<dbReference type="InterPro" id="IPR004358">
    <property type="entry name" value="Sig_transdc_His_kin-like_C"/>
</dbReference>
<dbReference type="PROSITE" id="PS50110">
    <property type="entry name" value="RESPONSE_REGULATORY"/>
    <property type="match status" value="2"/>
</dbReference>
<dbReference type="PROSITE" id="PS50113">
    <property type="entry name" value="PAC"/>
    <property type="match status" value="1"/>
</dbReference>
<dbReference type="CDD" id="cd00130">
    <property type="entry name" value="PAS"/>
    <property type="match status" value="1"/>
</dbReference>
<dbReference type="Proteomes" id="UP000635606">
    <property type="component" value="Unassembled WGS sequence"/>
</dbReference>
<dbReference type="SUPFAM" id="SSF55874">
    <property type="entry name" value="ATPase domain of HSP90 chaperone/DNA topoisomerase II/histidine kinase"/>
    <property type="match status" value="1"/>
</dbReference>
<dbReference type="GO" id="GO:0000160">
    <property type="term" value="P:phosphorelay signal transduction system"/>
    <property type="evidence" value="ECO:0007669"/>
    <property type="project" value="UniProtKB-KW"/>
</dbReference>
<dbReference type="GO" id="GO:0004673">
    <property type="term" value="F:protein histidine kinase activity"/>
    <property type="evidence" value="ECO:0007669"/>
    <property type="project" value="UniProtKB-EC"/>
</dbReference>
<name>A0A8J3ZSF9_9ACTN</name>
<keyword evidence="11" id="KW-1185">Reference proteome</keyword>
<proteinExistence type="predicted"/>
<comment type="catalytic activity">
    <reaction evidence="1">
        <text>ATP + protein L-histidine = ADP + protein N-phospho-L-histidine.</text>
        <dbReference type="EC" id="2.7.13.3"/>
    </reaction>
</comment>
<feature type="domain" description="Histidine kinase" evidence="6">
    <location>
        <begin position="305"/>
        <end position="531"/>
    </location>
</feature>
<dbReference type="EC" id="2.7.13.3" evidence="2"/>
<reference evidence="10" key="1">
    <citation type="submission" date="2021-01" db="EMBL/GenBank/DDBJ databases">
        <title>Whole genome shotgun sequence of Virgisporangium ochraceum NBRC 16418.</title>
        <authorList>
            <person name="Komaki H."/>
            <person name="Tamura T."/>
        </authorList>
    </citation>
    <scope>NUCLEOTIDE SEQUENCE</scope>
    <source>
        <strain evidence="10">NBRC 16418</strain>
    </source>
</reference>
<dbReference type="AlphaFoldDB" id="A0A8J3ZSF9"/>
<dbReference type="InterPro" id="IPR036890">
    <property type="entry name" value="HATPase_C_sf"/>
</dbReference>
<comment type="caution">
    <text evidence="10">The sequence shown here is derived from an EMBL/GenBank/DDBJ whole genome shotgun (WGS) entry which is preliminary data.</text>
</comment>
<dbReference type="EMBL" id="BOPH01000027">
    <property type="protein sequence ID" value="GIJ67530.1"/>
    <property type="molecule type" value="Genomic_DNA"/>
</dbReference>
<feature type="modified residue" description="4-aspartylphosphate" evidence="5">
    <location>
        <position position="601"/>
    </location>
</feature>
<evidence type="ECO:0000259" key="7">
    <source>
        <dbReference type="PROSITE" id="PS50110"/>
    </source>
</evidence>
<dbReference type="InterPro" id="IPR005467">
    <property type="entry name" value="His_kinase_dom"/>
</dbReference>
<dbReference type="SMART" id="SM00448">
    <property type="entry name" value="REC"/>
    <property type="match status" value="2"/>
</dbReference>
<keyword evidence="3" id="KW-0808">Transferase</keyword>